<dbReference type="OrthoDB" id="4277250at2"/>
<dbReference type="AlphaFoldDB" id="A0A5N8VZ22"/>
<evidence type="ECO:0000313" key="2">
    <source>
        <dbReference type="Proteomes" id="UP000326979"/>
    </source>
</evidence>
<dbReference type="InterPro" id="IPR019587">
    <property type="entry name" value="Polyketide_cyclase/dehydratase"/>
</dbReference>
<sequence>MARRLRPVGLDFVESAPVRLEFTREMSAPPEAVFRAMAEDVPGWSEWFSAVTYARPVGDGSRREVRLKGGTRFLETIVAAEPATVYAYRVDETNAPGIGALLEEWRLTPAGEGTRVRWTWATDGSAAFRLALRLARPGLRRAFRDAVAALDRRLASS</sequence>
<accession>A0A5N8VZ22</accession>
<dbReference type="Gene3D" id="3.30.530.20">
    <property type="match status" value="1"/>
</dbReference>
<proteinExistence type="predicted"/>
<dbReference type="Proteomes" id="UP000326979">
    <property type="component" value="Unassembled WGS sequence"/>
</dbReference>
<keyword evidence="2" id="KW-1185">Reference proteome</keyword>
<dbReference type="CDD" id="cd07821">
    <property type="entry name" value="PYR_PYL_RCAR_like"/>
    <property type="match status" value="1"/>
</dbReference>
<protein>
    <submittedName>
        <fullName evidence="1">SRPBCC family protein</fullName>
    </submittedName>
</protein>
<dbReference type="EMBL" id="VJZE01000041">
    <property type="protein sequence ID" value="MPY40072.1"/>
    <property type="molecule type" value="Genomic_DNA"/>
</dbReference>
<evidence type="ECO:0000313" key="1">
    <source>
        <dbReference type="EMBL" id="MPY40072.1"/>
    </source>
</evidence>
<dbReference type="InterPro" id="IPR023393">
    <property type="entry name" value="START-like_dom_sf"/>
</dbReference>
<comment type="caution">
    <text evidence="1">The sequence shown here is derived from an EMBL/GenBank/DDBJ whole genome shotgun (WGS) entry which is preliminary data.</text>
</comment>
<name>A0A5N8VZ22_9ACTN</name>
<dbReference type="SUPFAM" id="SSF55961">
    <property type="entry name" value="Bet v1-like"/>
    <property type="match status" value="1"/>
</dbReference>
<organism evidence="1 2">
    <name type="scientific">Streptomyces phyllanthi</name>
    <dbReference type="NCBI Taxonomy" id="1803180"/>
    <lineage>
        <taxon>Bacteria</taxon>
        <taxon>Bacillati</taxon>
        <taxon>Actinomycetota</taxon>
        <taxon>Actinomycetes</taxon>
        <taxon>Kitasatosporales</taxon>
        <taxon>Streptomycetaceae</taxon>
        <taxon>Streptomyces</taxon>
    </lineage>
</organism>
<dbReference type="RefSeq" id="WP_152782162.1">
    <property type="nucleotide sequence ID" value="NZ_BAABEQ010000015.1"/>
</dbReference>
<reference evidence="1 2" key="1">
    <citation type="submission" date="2019-07" db="EMBL/GenBank/DDBJ databases">
        <title>New species of Amycolatopsis and Streptomyces.</title>
        <authorList>
            <person name="Duangmal K."/>
            <person name="Teo W.F.A."/>
            <person name="Lipun K."/>
        </authorList>
    </citation>
    <scope>NUCLEOTIDE SEQUENCE [LARGE SCALE GENOMIC DNA]</scope>
    <source>
        <strain evidence="1 2">TISTR 2346</strain>
    </source>
</reference>
<gene>
    <name evidence="1" type="ORF">FNH04_09160</name>
</gene>
<dbReference type="Pfam" id="PF10604">
    <property type="entry name" value="Polyketide_cyc2"/>
    <property type="match status" value="1"/>
</dbReference>